<accession>A0A1H9W4P4</accession>
<evidence type="ECO:0000313" key="3">
    <source>
        <dbReference type="Proteomes" id="UP000199051"/>
    </source>
</evidence>
<dbReference type="Proteomes" id="UP000199051">
    <property type="component" value="Unassembled WGS sequence"/>
</dbReference>
<proteinExistence type="predicted"/>
<dbReference type="Gene3D" id="1.20.1260.20">
    <property type="entry name" value="PPE superfamily"/>
    <property type="match status" value="1"/>
</dbReference>
<dbReference type="EMBL" id="FOGI01000009">
    <property type="protein sequence ID" value="SES28759.1"/>
    <property type="molecule type" value="Genomic_DNA"/>
</dbReference>
<evidence type="ECO:0000313" key="2">
    <source>
        <dbReference type="EMBL" id="SES28759.1"/>
    </source>
</evidence>
<protein>
    <submittedName>
        <fullName evidence="2">Uncharacterized protein</fullName>
    </submittedName>
</protein>
<reference evidence="3" key="1">
    <citation type="submission" date="2016-10" db="EMBL/GenBank/DDBJ databases">
        <authorList>
            <person name="Varghese N."/>
            <person name="Submissions S."/>
        </authorList>
    </citation>
    <scope>NUCLEOTIDE SEQUENCE [LARGE SCALE GENOMIC DNA]</scope>
    <source>
        <strain evidence="3">DSM 44260</strain>
    </source>
</reference>
<organism evidence="2 3">
    <name type="scientific">Actinokineospora terrae</name>
    <dbReference type="NCBI Taxonomy" id="155974"/>
    <lineage>
        <taxon>Bacteria</taxon>
        <taxon>Bacillati</taxon>
        <taxon>Actinomycetota</taxon>
        <taxon>Actinomycetes</taxon>
        <taxon>Pseudonocardiales</taxon>
        <taxon>Pseudonocardiaceae</taxon>
        <taxon>Actinokineospora</taxon>
    </lineage>
</organism>
<feature type="compositionally biased region" description="Low complexity" evidence="1">
    <location>
        <begin position="288"/>
        <end position="386"/>
    </location>
</feature>
<sequence>MTNPLVAAREDSTKSYTGIGLVESAADIYNGVQNGSWVEGGLGALGGGLEVLSLALDPIGTLGQYAISWVIEHVAPLRDALNWLAGDADQIAAYATTWKNVSQAVGGIATDLGTEVANSTSAWTGPAADAYRANTAAQGQHITAAASGAGTIGTVVEVVGALVGVVRGIVRDLVAECISTLLLRLPQWLAEAGLTLGLATPHIVASVGALVSKWVGRITEVITKLIRSVEKLRPILAKLGEIWEAIKSGLRGLRTTPRGADTPSAPDAVRKAPTHVDPPSTTGQPNLTTPNTPNAPSTSTAPSGSSAPTTTTSSAPPTPSTTTAPSGTSSPSTTPSSVTPTVTPSSSTVPSSSVSPSTTPSSATPTVTPSSSTVPSGSSTPPASSTTGGGGGGTPPVKPTTPGSSGPHWTDTVRGKFTDAEWADFKKAMDKLGADPKAGDVPGSGQLTPHERDLMARAMKEVEVTNGTLMQKVIPDADVANYLNGKYTEVGGFVARHQDAGVLNTPADLINGNRLDYTGTPYDVKQPTIHTIEFPASDASLYRTPVGAPSVDPSVPGGLGATDPKVLAARDDMVNAVQNAGVPPDRYSPSINQWPYTGAGVTAHPTMGVPEFQMSSRMPIPDGATINQFDAAGNKTVVAVYDSVLGWVKP</sequence>
<dbReference type="AlphaFoldDB" id="A0A1H9W4P4"/>
<name>A0A1H9W4P4_9PSEU</name>
<keyword evidence="3" id="KW-1185">Reference proteome</keyword>
<dbReference type="InterPro" id="IPR038332">
    <property type="entry name" value="PPE_sf"/>
</dbReference>
<dbReference type="RefSeq" id="WP_092782089.1">
    <property type="nucleotide sequence ID" value="NZ_FOGI01000009.1"/>
</dbReference>
<dbReference type="STRING" id="155974.SAMN04487818_109353"/>
<gene>
    <name evidence="2" type="ORF">SAMN04487818_109353</name>
</gene>
<evidence type="ECO:0000256" key="1">
    <source>
        <dbReference type="SAM" id="MobiDB-lite"/>
    </source>
</evidence>
<feature type="region of interest" description="Disordered" evidence="1">
    <location>
        <begin position="253"/>
        <end position="413"/>
    </location>
</feature>